<protein>
    <submittedName>
        <fullName evidence="1">Uncharacterized protein</fullName>
    </submittedName>
</protein>
<dbReference type="EMBL" id="BARU01006489">
    <property type="protein sequence ID" value="GAH47364.1"/>
    <property type="molecule type" value="Genomic_DNA"/>
</dbReference>
<gene>
    <name evidence="1" type="ORF">S03H2_12770</name>
</gene>
<accession>X1H0I0</accession>
<proteinExistence type="predicted"/>
<organism evidence="1">
    <name type="scientific">marine sediment metagenome</name>
    <dbReference type="NCBI Taxonomy" id="412755"/>
    <lineage>
        <taxon>unclassified sequences</taxon>
        <taxon>metagenomes</taxon>
        <taxon>ecological metagenomes</taxon>
    </lineage>
</organism>
<evidence type="ECO:0000313" key="1">
    <source>
        <dbReference type="EMBL" id="GAH47364.1"/>
    </source>
</evidence>
<dbReference type="AlphaFoldDB" id="X1H0I0"/>
<sequence length="236" mass="26712">MKYYKGTNGDFVVEADTHEEAVAAIERRILAGVVPVLEVEEVDMTYEEAKGYGTLEEPEGPWVAVEVYGLLTQGAHIFWKLEEAVKWWENYTGFNYEEGLYDENGNCLSDDYDQTKIFTIGTNVPPLDDSFEKPEGIVILPPFYTKLMRDKWIQGLKIKLGGIKLLVNQKVVSRPGPPGFDTVYATNIAWIVSWTPYEKSEDFPEVLLDPAVESWKRRLPQDIESALKAGAIDLRG</sequence>
<comment type="caution">
    <text evidence="1">The sequence shown here is derived from an EMBL/GenBank/DDBJ whole genome shotgun (WGS) entry which is preliminary data.</text>
</comment>
<name>X1H0I0_9ZZZZ</name>
<reference evidence="1" key="1">
    <citation type="journal article" date="2014" name="Front. Microbiol.">
        <title>High frequency of phylogenetically diverse reductive dehalogenase-homologous genes in deep subseafloor sedimentary metagenomes.</title>
        <authorList>
            <person name="Kawai M."/>
            <person name="Futagami T."/>
            <person name="Toyoda A."/>
            <person name="Takaki Y."/>
            <person name="Nishi S."/>
            <person name="Hori S."/>
            <person name="Arai W."/>
            <person name="Tsubouchi T."/>
            <person name="Morono Y."/>
            <person name="Uchiyama I."/>
            <person name="Ito T."/>
            <person name="Fujiyama A."/>
            <person name="Inagaki F."/>
            <person name="Takami H."/>
        </authorList>
    </citation>
    <scope>NUCLEOTIDE SEQUENCE</scope>
    <source>
        <strain evidence="1">Expedition CK06-06</strain>
    </source>
</reference>